<feature type="compositionally biased region" description="Basic and acidic residues" evidence="1">
    <location>
        <begin position="87"/>
        <end position="97"/>
    </location>
</feature>
<feature type="region of interest" description="Disordered" evidence="1">
    <location>
        <begin position="87"/>
        <end position="109"/>
    </location>
</feature>
<name>A0A139A8G0_GONPJ</name>
<dbReference type="Proteomes" id="UP000070544">
    <property type="component" value="Unassembled WGS sequence"/>
</dbReference>
<reference evidence="2 3" key="1">
    <citation type="journal article" date="2015" name="Genome Biol. Evol.">
        <title>Phylogenomic analyses indicate that early fungi evolved digesting cell walls of algal ancestors of land plants.</title>
        <authorList>
            <person name="Chang Y."/>
            <person name="Wang S."/>
            <person name="Sekimoto S."/>
            <person name="Aerts A.L."/>
            <person name="Choi C."/>
            <person name="Clum A."/>
            <person name="LaButti K.M."/>
            <person name="Lindquist E.A."/>
            <person name="Yee Ngan C."/>
            <person name="Ohm R.A."/>
            <person name="Salamov A.A."/>
            <person name="Grigoriev I.V."/>
            <person name="Spatafora J.W."/>
            <person name="Berbee M.L."/>
        </authorList>
    </citation>
    <scope>NUCLEOTIDE SEQUENCE [LARGE SCALE GENOMIC DNA]</scope>
    <source>
        <strain evidence="2 3">JEL478</strain>
    </source>
</reference>
<accession>A0A139A8G0</accession>
<feature type="non-terminal residue" evidence="2">
    <location>
        <position position="109"/>
    </location>
</feature>
<dbReference type="EMBL" id="KQ965785">
    <property type="protein sequence ID" value="KXS12673.1"/>
    <property type="molecule type" value="Genomic_DNA"/>
</dbReference>
<gene>
    <name evidence="2" type="ORF">M427DRAFT_59208</name>
</gene>
<keyword evidence="3" id="KW-1185">Reference proteome</keyword>
<organism evidence="2 3">
    <name type="scientific">Gonapodya prolifera (strain JEL478)</name>
    <name type="common">Monoblepharis prolifera</name>
    <dbReference type="NCBI Taxonomy" id="1344416"/>
    <lineage>
        <taxon>Eukaryota</taxon>
        <taxon>Fungi</taxon>
        <taxon>Fungi incertae sedis</taxon>
        <taxon>Chytridiomycota</taxon>
        <taxon>Chytridiomycota incertae sedis</taxon>
        <taxon>Monoblepharidomycetes</taxon>
        <taxon>Monoblepharidales</taxon>
        <taxon>Gonapodyaceae</taxon>
        <taxon>Gonapodya</taxon>
    </lineage>
</organism>
<dbReference type="AlphaFoldDB" id="A0A139A8G0"/>
<evidence type="ECO:0000313" key="2">
    <source>
        <dbReference type="EMBL" id="KXS12673.1"/>
    </source>
</evidence>
<proteinExistence type="predicted"/>
<evidence type="ECO:0000313" key="3">
    <source>
        <dbReference type="Proteomes" id="UP000070544"/>
    </source>
</evidence>
<sequence length="109" mass="12350">MEMEIHAGESHLLKQCTGNSSLGNCFSTNCISSTPATQENTLRCLSDKIGIQTRTGSGNSKELLELERTPLAKKQRTELELQRGQLEEQWKEQEQRGETNQAMWDLLVR</sequence>
<evidence type="ECO:0000256" key="1">
    <source>
        <dbReference type="SAM" id="MobiDB-lite"/>
    </source>
</evidence>
<protein>
    <submittedName>
        <fullName evidence="2">Uncharacterized protein</fullName>
    </submittedName>
</protein>